<dbReference type="GO" id="GO:0016491">
    <property type="term" value="F:oxidoreductase activity"/>
    <property type="evidence" value="ECO:0007669"/>
    <property type="project" value="UniProtKB-KW"/>
</dbReference>
<evidence type="ECO:0000256" key="1">
    <source>
        <dbReference type="ARBA" id="ARBA00022723"/>
    </source>
</evidence>
<evidence type="ECO:0000256" key="3">
    <source>
        <dbReference type="ARBA" id="ARBA00023014"/>
    </source>
</evidence>
<sequence length="378" mass="42684">MSVDVTKMPKLGFGMMRLPEKDGELDLEQICKMVDAYLASGMNYFDTAYMYCGGKSESIVKKALVERHPRESFTLTTKLPQWMMDEGIEGRDRIFNDQLARTGAGYFDYYLLHSVEDGANYEGYVKYDCFNWAKKKKEEGLIKHFGFSFHGTPELLDKILSEHPEVEIVQIQMNYADWDNPLIQSGRLYEVLRKYNMPFLVMEPVKGGSLASAGKEIEAEMKRVHPDASIASWALRFAASLPGVATVLSGMSNEEQMEDNIKTFRNFVPLNEEEKAVIAKAQEALKKSPAVPCTACRYCCDGCPMGIAIPDVFKALNTIRLYGEEDRAKNYYKKLLETSGKAEECLQCGQCESVCPQHLPIIDLLKEASEKLDVPMTE</sequence>
<dbReference type="RefSeq" id="WP_238033303.1">
    <property type="nucleotide sequence ID" value="NZ_CAXSRP010000009.1"/>
</dbReference>
<dbReference type="Proteomes" id="UP001199915">
    <property type="component" value="Unassembled WGS sequence"/>
</dbReference>
<dbReference type="PROSITE" id="PS00198">
    <property type="entry name" value="4FE4S_FER_1"/>
    <property type="match status" value="1"/>
</dbReference>
<keyword evidence="2" id="KW-0408">Iron</keyword>
<dbReference type="PANTHER" id="PTHR43312:SF2">
    <property type="entry name" value="OXIDOREDUCTASE"/>
    <property type="match status" value="1"/>
</dbReference>
<dbReference type="InterPro" id="IPR017896">
    <property type="entry name" value="4Fe4S_Fe-S-bd"/>
</dbReference>
<dbReference type="PANTHER" id="PTHR43312">
    <property type="entry name" value="D-THREO-ALDOSE 1-DEHYDROGENASE"/>
    <property type="match status" value="1"/>
</dbReference>
<evidence type="ECO:0000313" key="7">
    <source>
        <dbReference type="Proteomes" id="UP000095709"/>
    </source>
</evidence>
<dbReference type="CDD" id="cd19096">
    <property type="entry name" value="AKR_Fe-S_oxidoreductase"/>
    <property type="match status" value="1"/>
</dbReference>
<dbReference type="Proteomes" id="UP000095709">
    <property type="component" value="Unassembled WGS sequence"/>
</dbReference>
<dbReference type="SUPFAM" id="SSF46548">
    <property type="entry name" value="alpha-helical ferredoxin"/>
    <property type="match status" value="1"/>
</dbReference>
<dbReference type="EC" id="1.-.-.-" evidence="5"/>
<evidence type="ECO:0000313" key="6">
    <source>
        <dbReference type="EMBL" id="MCG4765977.1"/>
    </source>
</evidence>
<organism evidence="5 7">
    <name type="scientific">Fusicatenibacter saccharivorans</name>
    <dbReference type="NCBI Taxonomy" id="1150298"/>
    <lineage>
        <taxon>Bacteria</taxon>
        <taxon>Bacillati</taxon>
        <taxon>Bacillota</taxon>
        <taxon>Clostridia</taxon>
        <taxon>Lachnospirales</taxon>
        <taxon>Lachnospiraceae</taxon>
        <taxon>Fusicatenibacter</taxon>
    </lineage>
</organism>
<keyword evidence="3" id="KW-0411">Iron-sulfur</keyword>
<keyword evidence="5" id="KW-0560">Oxidoreductase</keyword>
<accession>A0A174SBR0</accession>
<dbReference type="InterPro" id="IPR053135">
    <property type="entry name" value="AKR2_Oxidoreductase"/>
</dbReference>
<name>A0A174SBR0_9FIRM</name>
<dbReference type="InterPro" id="IPR017900">
    <property type="entry name" value="4Fe4S_Fe_S_CS"/>
</dbReference>
<evidence type="ECO:0000259" key="4">
    <source>
        <dbReference type="PROSITE" id="PS51379"/>
    </source>
</evidence>
<dbReference type="PROSITE" id="PS51379">
    <property type="entry name" value="4FE4S_FER_2"/>
    <property type="match status" value="1"/>
</dbReference>
<dbReference type="EMBL" id="CZAL01000007">
    <property type="protein sequence ID" value="CUP21313.1"/>
    <property type="molecule type" value="Genomic_DNA"/>
</dbReference>
<dbReference type="SUPFAM" id="SSF51430">
    <property type="entry name" value="NAD(P)-linked oxidoreductase"/>
    <property type="match status" value="1"/>
</dbReference>
<dbReference type="AlphaFoldDB" id="A0A174SBR0"/>
<evidence type="ECO:0000313" key="5">
    <source>
        <dbReference type="EMBL" id="CUP21313.1"/>
    </source>
</evidence>
<reference evidence="6" key="2">
    <citation type="submission" date="2022-01" db="EMBL/GenBank/DDBJ databases">
        <title>Collection of gut derived symbiotic bacterial strains cultured from healthy donors.</title>
        <authorList>
            <person name="Lin H."/>
            <person name="Kohout C."/>
            <person name="Waligurski E."/>
            <person name="Pamer E.G."/>
        </authorList>
    </citation>
    <scope>NUCLEOTIDE SEQUENCE</scope>
    <source>
        <strain evidence="6">DFI.5.49</strain>
    </source>
</reference>
<dbReference type="Gene3D" id="3.20.20.100">
    <property type="entry name" value="NADP-dependent oxidoreductase domain"/>
    <property type="match status" value="1"/>
</dbReference>
<dbReference type="Pfam" id="PF00248">
    <property type="entry name" value="Aldo_ket_red"/>
    <property type="match status" value="1"/>
</dbReference>
<dbReference type="Gene3D" id="3.30.70.20">
    <property type="match status" value="1"/>
</dbReference>
<evidence type="ECO:0000256" key="2">
    <source>
        <dbReference type="ARBA" id="ARBA00023004"/>
    </source>
</evidence>
<proteinExistence type="predicted"/>
<keyword evidence="1" id="KW-0479">Metal-binding</keyword>
<reference evidence="5 7" key="1">
    <citation type="submission" date="2015-09" db="EMBL/GenBank/DDBJ databases">
        <authorList>
            <consortium name="Pathogen Informatics"/>
        </authorList>
    </citation>
    <scope>NUCLEOTIDE SEQUENCE [LARGE SCALE GENOMIC DNA]</scope>
    <source>
        <strain evidence="5 7">2789STDY5834885</strain>
    </source>
</reference>
<feature type="domain" description="4Fe-4S ferredoxin-type" evidence="4">
    <location>
        <begin position="336"/>
        <end position="367"/>
    </location>
</feature>
<dbReference type="GO" id="GO:0051536">
    <property type="term" value="F:iron-sulfur cluster binding"/>
    <property type="evidence" value="ECO:0007669"/>
    <property type="project" value="UniProtKB-KW"/>
</dbReference>
<dbReference type="GO" id="GO:0046872">
    <property type="term" value="F:metal ion binding"/>
    <property type="evidence" value="ECO:0007669"/>
    <property type="project" value="UniProtKB-KW"/>
</dbReference>
<gene>
    <name evidence="5" type="ORF">ERS852498_01482</name>
    <name evidence="6" type="ORF">L0N21_10735</name>
</gene>
<protein>
    <submittedName>
        <fullName evidence="6">Aldo/keto reductase</fullName>
    </submittedName>
    <submittedName>
        <fullName evidence="5">Uncharacterized oxidoreductase MSMEG_2408</fullName>
        <ecNumber evidence="5">1.-.-.-</ecNumber>
    </submittedName>
</protein>
<dbReference type="EMBL" id="JAKNFS010000013">
    <property type="protein sequence ID" value="MCG4765977.1"/>
    <property type="molecule type" value="Genomic_DNA"/>
</dbReference>
<dbReference type="InterPro" id="IPR023210">
    <property type="entry name" value="NADP_OxRdtase_dom"/>
</dbReference>
<dbReference type="Pfam" id="PF13187">
    <property type="entry name" value="Fer4_9"/>
    <property type="match status" value="1"/>
</dbReference>
<dbReference type="InterPro" id="IPR036812">
    <property type="entry name" value="NAD(P)_OxRdtase_dom_sf"/>
</dbReference>